<dbReference type="OrthoDB" id="9803597at2"/>
<feature type="transmembrane region" description="Helical" evidence="12">
    <location>
        <begin position="601"/>
        <end position="619"/>
    </location>
</feature>
<evidence type="ECO:0000256" key="2">
    <source>
        <dbReference type="ARBA" id="ARBA00006434"/>
    </source>
</evidence>
<dbReference type="InterPro" id="IPR001734">
    <property type="entry name" value="Na/solute_symporter"/>
</dbReference>
<keyword evidence="7" id="KW-0915">Sodium</keyword>
<evidence type="ECO:0000256" key="7">
    <source>
        <dbReference type="ARBA" id="ARBA00023053"/>
    </source>
</evidence>
<dbReference type="GO" id="GO:0015293">
    <property type="term" value="F:symporter activity"/>
    <property type="evidence" value="ECO:0007669"/>
    <property type="project" value="TreeGrafter"/>
</dbReference>
<keyword evidence="5 12" id="KW-0812">Transmembrane</keyword>
<feature type="transmembrane region" description="Helical" evidence="12">
    <location>
        <begin position="157"/>
        <end position="175"/>
    </location>
</feature>
<dbReference type="GO" id="GO:0005886">
    <property type="term" value="C:plasma membrane"/>
    <property type="evidence" value="ECO:0007669"/>
    <property type="project" value="UniProtKB-SubCell"/>
</dbReference>
<evidence type="ECO:0000256" key="9">
    <source>
        <dbReference type="ARBA" id="ARBA00023136"/>
    </source>
</evidence>
<dbReference type="EMBL" id="AAOG01000002">
    <property type="protein sequence ID" value="EAR12665.1"/>
    <property type="molecule type" value="Genomic_DNA"/>
</dbReference>
<keyword evidence="4" id="KW-1003">Cell membrane</keyword>
<feature type="transmembrane region" description="Helical" evidence="12">
    <location>
        <begin position="485"/>
        <end position="507"/>
    </location>
</feature>
<evidence type="ECO:0000256" key="3">
    <source>
        <dbReference type="ARBA" id="ARBA00022448"/>
    </source>
</evidence>
<protein>
    <submittedName>
        <fullName evidence="13">Sodium iodide symporter</fullName>
    </submittedName>
</protein>
<keyword evidence="14" id="KW-1185">Reference proteome</keyword>
<organism evidence="13 14">
    <name type="scientific">Polaribacter irgensii 23-P</name>
    <dbReference type="NCBI Taxonomy" id="313594"/>
    <lineage>
        <taxon>Bacteria</taxon>
        <taxon>Pseudomonadati</taxon>
        <taxon>Bacteroidota</taxon>
        <taxon>Flavobacteriia</taxon>
        <taxon>Flavobacteriales</taxon>
        <taxon>Flavobacteriaceae</taxon>
    </lineage>
</organism>
<name>A4BZS2_9FLAO</name>
<keyword evidence="3" id="KW-0813">Transport</keyword>
<dbReference type="Gene3D" id="1.20.1730.10">
    <property type="entry name" value="Sodium/glucose cotransporter"/>
    <property type="match status" value="1"/>
</dbReference>
<feature type="transmembrane region" description="Helical" evidence="12">
    <location>
        <begin position="514"/>
        <end position="535"/>
    </location>
</feature>
<feature type="transmembrane region" description="Helical" evidence="12">
    <location>
        <begin position="277"/>
        <end position="302"/>
    </location>
</feature>
<dbReference type="PROSITE" id="PS50283">
    <property type="entry name" value="NA_SOLUT_SYMP_3"/>
    <property type="match status" value="1"/>
</dbReference>
<dbReference type="CDD" id="cd11494">
    <property type="entry name" value="SLC5sbd_NIS-like_u2"/>
    <property type="match status" value="1"/>
</dbReference>
<proteinExistence type="inferred from homology"/>
<reference evidence="13 14" key="1">
    <citation type="submission" date="2006-02" db="EMBL/GenBank/DDBJ databases">
        <authorList>
            <person name="Murray A."/>
            <person name="Staley J."/>
            <person name="Ferriera S."/>
            <person name="Johnson J."/>
            <person name="Kravitz S."/>
            <person name="Halpern A."/>
            <person name="Remington K."/>
            <person name="Beeson K."/>
            <person name="Tran B."/>
            <person name="Rogers Y.-H."/>
            <person name="Friedman R."/>
            <person name="Venter J.C."/>
        </authorList>
    </citation>
    <scope>NUCLEOTIDE SEQUENCE [LARGE SCALE GENOMIC DNA]</scope>
    <source>
        <strain evidence="13 14">23-P</strain>
    </source>
</reference>
<comment type="subcellular location">
    <subcellularLocation>
        <location evidence="1">Cell membrane</location>
        <topology evidence="1">Multi-pass membrane protein</topology>
    </subcellularLocation>
</comment>
<comment type="caution">
    <text evidence="13">The sequence shown here is derived from an EMBL/GenBank/DDBJ whole genome shotgun (WGS) entry which is preliminary data.</text>
</comment>
<evidence type="ECO:0000256" key="1">
    <source>
        <dbReference type="ARBA" id="ARBA00004651"/>
    </source>
</evidence>
<feature type="transmembrane region" description="Helical" evidence="12">
    <location>
        <begin position="123"/>
        <end position="151"/>
    </location>
</feature>
<dbReference type="AlphaFoldDB" id="A4BZS2"/>
<accession>A4BZS2</accession>
<evidence type="ECO:0000256" key="6">
    <source>
        <dbReference type="ARBA" id="ARBA00022989"/>
    </source>
</evidence>
<keyword evidence="8" id="KW-0406">Ion transport</keyword>
<evidence type="ECO:0000313" key="14">
    <source>
        <dbReference type="Proteomes" id="UP000003053"/>
    </source>
</evidence>
<evidence type="ECO:0000313" key="13">
    <source>
        <dbReference type="EMBL" id="EAR12665.1"/>
    </source>
</evidence>
<gene>
    <name evidence="13" type="ORF">PI23P_08565</name>
</gene>
<evidence type="ECO:0000256" key="5">
    <source>
        <dbReference type="ARBA" id="ARBA00022692"/>
    </source>
</evidence>
<dbReference type="RefSeq" id="WP_004570333.1">
    <property type="nucleotide sequence ID" value="NZ_CH724148.1"/>
</dbReference>
<dbReference type="InterPro" id="IPR038377">
    <property type="entry name" value="Na/Glc_symporter_sf"/>
</dbReference>
<keyword evidence="9 12" id="KW-0472">Membrane</keyword>
<evidence type="ECO:0000256" key="11">
    <source>
        <dbReference type="RuleBase" id="RU362091"/>
    </source>
</evidence>
<keyword evidence="6 12" id="KW-1133">Transmembrane helix</keyword>
<feature type="transmembrane region" description="Helical" evidence="12">
    <location>
        <begin position="396"/>
        <end position="418"/>
    </location>
</feature>
<feature type="transmembrane region" description="Helical" evidence="12">
    <location>
        <begin position="577"/>
        <end position="595"/>
    </location>
</feature>
<evidence type="ECO:0000256" key="10">
    <source>
        <dbReference type="ARBA" id="ARBA00023201"/>
    </source>
</evidence>
<feature type="transmembrane region" description="Helical" evidence="12">
    <location>
        <begin position="237"/>
        <end position="256"/>
    </location>
</feature>
<dbReference type="PANTHER" id="PTHR42985">
    <property type="entry name" value="SODIUM-COUPLED MONOCARBOXYLATE TRANSPORTER"/>
    <property type="match status" value="1"/>
</dbReference>
<feature type="transmembrane region" description="Helical" evidence="12">
    <location>
        <begin position="80"/>
        <end position="102"/>
    </location>
</feature>
<dbReference type="eggNOG" id="COG0591">
    <property type="taxonomic scope" value="Bacteria"/>
</dbReference>
<evidence type="ECO:0000256" key="4">
    <source>
        <dbReference type="ARBA" id="ARBA00022475"/>
    </source>
</evidence>
<dbReference type="GO" id="GO:0006814">
    <property type="term" value="P:sodium ion transport"/>
    <property type="evidence" value="ECO:0007669"/>
    <property type="project" value="UniProtKB-KW"/>
</dbReference>
<dbReference type="STRING" id="313594.PI23P_08565"/>
<dbReference type="InterPro" id="IPR051163">
    <property type="entry name" value="Sodium:Solute_Symporter_SSF"/>
</dbReference>
<feature type="transmembrane region" description="Helical" evidence="12">
    <location>
        <begin position="187"/>
        <end position="205"/>
    </location>
</feature>
<keyword evidence="10" id="KW-0739">Sodium transport</keyword>
<feature type="transmembrane region" description="Helical" evidence="12">
    <location>
        <begin position="12"/>
        <end position="28"/>
    </location>
</feature>
<feature type="transmembrane region" description="Helical" evidence="12">
    <location>
        <begin position="48"/>
        <end position="68"/>
    </location>
</feature>
<sequence length="628" mass="70434">MEIESKLHAVDWIILAITLIFIVAYGTYTTRKHASVADYIKGGNDSRWWTIGLSVMATQASAITFLSTPGQAFHSGMGFVQFYFGLPIAMIIICVVFIPIYHKLKVYTAYEFLEGRFDLKTRSLAAILFLIQRGLAAGITIFAPAIILSAVLGWDLLTLNIIIGFLVIVYTVSGGTKAVNVTQKQQMIIIFIGMVISFCIIMNQLPADITFSKALDIAGASGKMKVLDFSTDLSNRYTIWTGILGGTFLMLSYFGTDQSQVQRYLSGKSVRESQLGLIFNGLLKVPMQFFILLIGVMVFVFYQFNPSPLNFNPGVNDEVLKSKYSSEYQQLEAAHAEIENTKKLLFSNGFQEEEQQQVLELNQRDFLLKEKSKLIIDKIDEENTLDKIESNDKDYVFIYFILNNLPRGLIGLLLAVILSAAMSSTASELNALASTTAMDLYKRNVRGEKSDAHYVKASKWFTLAWGVVAISVACVANLFENLIELVNIIGSIFYGNVLGIFLLAFFFKKVNGNAVFKAALITQVLICFIFYFGIYNLESQGLDPIVSYLWLNFIGCILVSFFSLLFVFKSMNHQSKSVLIVTSLAILKSAYDIVYQDSLNLTHVFTLIFLFFFLGFFNIDKKAINEKR</sequence>
<dbReference type="Proteomes" id="UP000003053">
    <property type="component" value="Unassembled WGS sequence"/>
</dbReference>
<evidence type="ECO:0000256" key="8">
    <source>
        <dbReference type="ARBA" id="ARBA00023065"/>
    </source>
</evidence>
<evidence type="ECO:0000256" key="12">
    <source>
        <dbReference type="SAM" id="Phobius"/>
    </source>
</evidence>
<feature type="transmembrane region" description="Helical" evidence="12">
    <location>
        <begin position="547"/>
        <end position="568"/>
    </location>
</feature>
<comment type="similarity">
    <text evidence="2 11">Belongs to the sodium:solute symporter (SSF) (TC 2.A.21) family.</text>
</comment>
<dbReference type="Pfam" id="PF00474">
    <property type="entry name" value="SSF"/>
    <property type="match status" value="2"/>
</dbReference>
<dbReference type="PANTHER" id="PTHR42985:SF40">
    <property type="entry name" value="LD47995P-RELATED"/>
    <property type="match status" value="1"/>
</dbReference>
<dbReference type="HOGENOM" id="CLU_018808_11_4_10"/>
<feature type="transmembrane region" description="Helical" evidence="12">
    <location>
        <begin position="460"/>
        <end position="479"/>
    </location>
</feature>